<reference evidence="1 2" key="1">
    <citation type="journal article" date="2022" name="Plant J.">
        <title>Chromosome-level genome of Camellia lanceoleosa provides a valuable resource for understanding genome evolution and self-incompatibility.</title>
        <authorList>
            <person name="Gong W."/>
            <person name="Xiao S."/>
            <person name="Wang L."/>
            <person name="Liao Z."/>
            <person name="Chang Y."/>
            <person name="Mo W."/>
            <person name="Hu G."/>
            <person name="Li W."/>
            <person name="Zhao G."/>
            <person name="Zhu H."/>
            <person name="Hu X."/>
            <person name="Ji K."/>
            <person name="Xiang X."/>
            <person name="Song Q."/>
            <person name="Yuan D."/>
            <person name="Jin S."/>
            <person name="Zhang L."/>
        </authorList>
    </citation>
    <scope>NUCLEOTIDE SEQUENCE [LARGE SCALE GENOMIC DNA]</scope>
    <source>
        <strain evidence="1">SQ_2022a</strain>
    </source>
</reference>
<name>A0ACC0HI43_9ERIC</name>
<keyword evidence="1" id="KW-0418">Kinase</keyword>
<comment type="caution">
    <text evidence="1">The sequence shown here is derived from an EMBL/GenBank/DDBJ whole genome shotgun (WGS) entry which is preliminary data.</text>
</comment>
<organism evidence="1 2">
    <name type="scientific">Camellia lanceoleosa</name>
    <dbReference type="NCBI Taxonomy" id="1840588"/>
    <lineage>
        <taxon>Eukaryota</taxon>
        <taxon>Viridiplantae</taxon>
        <taxon>Streptophyta</taxon>
        <taxon>Embryophyta</taxon>
        <taxon>Tracheophyta</taxon>
        <taxon>Spermatophyta</taxon>
        <taxon>Magnoliopsida</taxon>
        <taxon>eudicotyledons</taxon>
        <taxon>Gunneridae</taxon>
        <taxon>Pentapetalae</taxon>
        <taxon>asterids</taxon>
        <taxon>Ericales</taxon>
        <taxon>Theaceae</taxon>
        <taxon>Camellia</taxon>
    </lineage>
</organism>
<evidence type="ECO:0000313" key="2">
    <source>
        <dbReference type="Proteomes" id="UP001060215"/>
    </source>
</evidence>
<sequence>MYYNGPTTFLQLKLAWVLLGAAFASASASASAAVAQTLPGCEDRCGNISIPYPFGTTEGCYIQQHFKVACNDTDYHPPKLFLESSDTNVEITEILLSGELRISAPIGSDCFREGGVQYQDDIFETWITVPEFPISNTRNKFTAVGCDTYAVITGSLGRNYATGCLSLCDTIDSVINGSCSGIGCCQTSIPKGVKNYNITLSSYNNHTSVWGFNPCSYAFVAEETAYNFSSLDLKNLQGREKLPVVFDWAVGDQTCHKARQNPTSFACKDKNSNCTNFDNGPGYRCNCLEGYEGNPYIPNGCRDIDECTTSSPCNMTCQNLPGTYSCSCAVGYEGDGKKNGSGCSRIAVPNNKLPLITYIALGISIGISVLLLGGSWLYWGSKQRKIANLRETLFQQNGGIMLQELSKHEGSVQSAKIFTEEDLKKATNNFNENNVLGKGGQGIVYKGVLPDNTIVAIKKPRVADQSQSQIEQFINEVIILSQVNHRNVVKLLGCCLETKVPFLVYEFITNGTLYDHIHTACQRASSITWENRLRIAAETAAALSYLHSAASTPIIHRDVKTANILLDDNYVAKVSDFGSSRLTPIDQIQLATLVQGTHGYLDPESLQTSQLTEKSDVYSFGVVLVELLTGKEAISFDRCAAERNLAMYFILAMKEDRLFEIVDEQVKNEAKADQLKEFAILAKGCLRVKGEDRPTMKDVAMELEGMKMTEKHPWENDNKGSEETQYLLEDLLSDAYDGETSTRNSTIYDSITNPNISLCNGGR</sequence>
<accession>A0ACC0HI43</accession>
<keyword evidence="1" id="KW-0675">Receptor</keyword>
<proteinExistence type="predicted"/>
<dbReference type="EMBL" id="CM045761">
    <property type="protein sequence ID" value="KAI8013079.1"/>
    <property type="molecule type" value="Genomic_DNA"/>
</dbReference>
<gene>
    <name evidence="1" type="ORF">LOK49_LG05G02491</name>
</gene>
<keyword evidence="1" id="KW-0808">Transferase</keyword>
<dbReference type="Proteomes" id="UP001060215">
    <property type="component" value="Chromosome 4"/>
</dbReference>
<evidence type="ECO:0000313" key="1">
    <source>
        <dbReference type="EMBL" id="KAI8013079.1"/>
    </source>
</evidence>
<protein>
    <submittedName>
        <fullName evidence="1">Wall-associated receptor kinase 2</fullName>
    </submittedName>
</protein>
<keyword evidence="2" id="KW-1185">Reference proteome</keyword>